<dbReference type="OrthoDB" id="9785995at2"/>
<evidence type="ECO:0000256" key="5">
    <source>
        <dbReference type="ARBA" id="ARBA00022691"/>
    </source>
</evidence>
<dbReference type="PANTHER" id="PTHR43648:SF1">
    <property type="entry name" value="ELECTRON TRANSFER FLAVOPROTEIN BETA SUBUNIT LYSINE METHYLTRANSFERASE"/>
    <property type="match status" value="1"/>
</dbReference>
<proteinExistence type="inferred from homology"/>
<dbReference type="GO" id="GO:0005840">
    <property type="term" value="C:ribosome"/>
    <property type="evidence" value="ECO:0007669"/>
    <property type="project" value="UniProtKB-KW"/>
</dbReference>
<name>A0A3D8P1C8_9THEO</name>
<dbReference type="CDD" id="cd02440">
    <property type="entry name" value="AdoMet_MTases"/>
    <property type="match status" value="1"/>
</dbReference>
<keyword evidence="7" id="KW-0689">Ribosomal protein</keyword>
<evidence type="ECO:0000313" key="8">
    <source>
        <dbReference type="Proteomes" id="UP000256329"/>
    </source>
</evidence>
<evidence type="ECO:0000256" key="4">
    <source>
        <dbReference type="ARBA" id="ARBA00022679"/>
    </source>
</evidence>
<feature type="binding site" evidence="6">
    <location>
        <position position="176"/>
    </location>
    <ligand>
        <name>S-adenosyl-L-methionine</name>
        <dbReference type="ChEBI" id="CHEBI:59789"/>
    </ligand>
</feature>
<keyword evidence="4 6" id="KW-0808">Transferase</keyword>
<dbReference type="PANTHER" id="PTHR43648">
    <property type="entry name" value="ELECTRON TRANSFER FLAVOPROTEIN BETA SUBUNIT LYSINE METHYLTRANSFERASE"/>
    <property type="match status" value="1"/>
</dbReference>
<accession>A0A3D8P1C8</accession>
<comment type="subcellular location">
    <subcellularLocation>
        <location evidence="6">Cytoplasm</location>
    </subcellularLocation>
</comment>
<keyword evidence="2 6" id="KW-0963">Cytoplasm</keyword>
<keyword evidence="5 6" id="KW-0949">S-adenosyl-L-methionine</keyword>
<dbReference type="GO" id="GO:0005737">
    <property type="term" value="C:cytoplasm"/>
    <property type="evidence" value="ECO:0007669"/>
    <property type="project" value="UniProtKB-SubCell"/>
</dbReference>
<feature type="binding site" evidence="6">
    <location>
        <position position="219"/>
    </location>
    <ligand>
        <name>S-adenosyl-L-methionine</name>
        <dbReference type="ChEBI" id="CHEBI:59789"/>
    </ligand>
</feature>
<comment type="catalytic activity">
    <reaction evidence="6">
        <text>L-lysyl-[protein] + 3 S-adenosyl-L-methionine = N(6),N(6),N(6)-trimethyl-L-lysyl-[protein] + 3 S-adenosyl-L-homocysteine + 3 H(+)</text>
        <dbReference type="Rhea" id="RHEA:54192"/>
        <dbReference type="Rhea" id="RHEA-COMP:9752"/>
        <dbReference type="Rhea" id="RHEA-COMP:13826"/>
        <dbReference type="ChEBI" id="CHEBI:15378"/>
        <dbReference type="ChEBI" id="CHEBI:29969"/>
        <dbReference type="ChEBI" id="CHEBI:57856"/>
        <dbReference type="ChEBI" id="CHEBI:59789"/>
        <dbReference type="ChEBI" id="CHEBI:61961"/>
    </reaction>
</comment>
<keyword evidence="7" id="KW-0687">Ribonucleoprotein</keyword>
<dbReference type="RefSeq" id="WP_115793211.1">
    <property type="nucleotide sequence ID" value="NZ_QSLN01000019.1"/>
</dbReference>
<comment type="function">
    <text evidence="6">Methylates ribosomal protein L11.</text>
</comment>
<dbReference type="GO" id="GO:0032259">
    <property type="term" value="P:methylation"/>
    <property type="evidence" value="ECO:0007669"/>
    <property type="project" value="UniProtKB-KW"/>
</dbReference>
<dbReference type="AlphaFoldDB" id="A0A3D8P1C8"/>
<dbReference type="Gene3D" id="3.40.50.150">
    <property type="entry name" value="Vaccinia Virus protein VP39"/>
    <property type="match status" value="1"/>
</dbReference>
<evidence type="ECO:0000256" key="3">
    <source>
        <dbReference type="ARBA" id="ARBA00022603"/>
    </source>
</evidence>
<comment type="caution">
    <text evidence="7">The sequence shown here is derived from an EMBL/GenBank/DDBJ whole genome shotgun (WGS) entry which is preliminary data.</text>
</comment>
<dbReference type="InterPro" id="IPR004498">
    <property type="entry name" value="Ribosomal_PrmA_MeTrfase"/>
</dbReference>
<gene>
    <name evidence="6 7" type="primary">prmA</name>
    <name evidence="7" type="ORF">DXX99_09285</name>
</gene>
<evidence type="ECO:0000256" key="6">
    <source>
        <dbReference type="HAMAP-Rule" id="MF_00735"/>
    </source>
</evidence>
<protein>
    <recommendedName>
        <fullName evidence="6">Ribosomal protein L11 methyltransferase</fullName>
        <shortName evidence="6">L11 Mtase</shortName>
        <ecNumber evidence="6">2.1.1.-</ecNumber>
    </recommendedName>
</protein>
<sequence length="279" mass="30772">MTEENWWEISIPVREEEAEEAANTLAKVAGRGVAIVPASSFSTVVAYLPATTPVEKLLRFWAEGERWAAGEIEVRRLREKDWLTWWRREYHPFRVGERLVIKPTWAAYEPGSEEVVIELDPGLAFGCGTHPTTRLCLRLLEKYLRPGMKVYDVGTGSGILAIAAALLGASQVYAIDEDEVAIRVARENVTRNGVAGRVQILWGNLLEGREEKADLIVANLTAELILQLLPRAAKLLLPGGVLIAGGIPVERKGEALSSSLVLVEELEEEGWVSLVLSAR</sequence>
<evidence type="ECO:0000256" key="2">
    <source>
        <dbReference type="ARBA" id="ARBA00022490"/>
    </source>
</evidence>
<dbReference type="NCBIfam" id="TIGR00406">
    <property type="entry name" value="prmA"/>
    <property type="match status" value="1"/>
</dbReference>
<dbReference type="InterPro" id="IPR050078">
    <property type="entry name" value="Ribosomal_L11_MeTrfase_PrmA"/>
</dbReference>
<reference evidence="7 8" key="1">
    <citation type="submission" date="2018-08" db="EMBL/GenBank/DDBJ databases">
        <title>Form III RuBisCO-mediated autotrophy in Thermodesulfobium bacteria.</title>
        <authorList>
            <person name="Toshchakov S.V."/>
            <person name="Kublanov I.V."/>
            <person name="Frolov E."/>
            <person name="Bonch-Osmolovskaya E.A."/>
            <person name="Tourova T.P."/>
            <person name="Chernych N.A."/>
            <person name="Lebedinsky A.V."/>
        </authorList>
    </citation>
    <scope>NUCLEOTIDE SEQUENCE [LARGE SCALE GENOMIC DNA]</scope>
    <source>
        <strain evidence="7 8">SR</strain>
    </source>
</reference>
<feature type="binding site" evidence="6">
    <location>
        <position position="133"/>
    </location>
    <ligand>
        <name>S-adenosyl-L-methionine</name>
        <dbReference type="ChEBI" id="CHEBI:59789"/>
    </ligand>
</feature>
<dbReference type="EC" id="2.1.1.-" evidence="6"/>
<dbReference type="SUPFAM" id="SSF53335">
    <property type="entry name" value="S-adenosyl-L-methionine-dependent methyltransferases"/>
    <property type="match status" value="1"/>
</dbReference>
<evidence type="ECO:0000256" key="1">
    <source>
        <dbReference type="ARBA" id="ARBA00009741"/>
    </source>
</evidence>
<comment type="similarity">
    <text evidence="1 6">Belongs to the methyltransferase superfamily. PrmA family.</text>
</comment>
<feature type="binding site" evidence="6">
    <location>
        <position position="154"/>
    </location>
    <ligand>
        <name>S-adenosyl-L-methionine</name>
        <dbReference type="ChEBI" id="CHEBI:59789"/>
    </ligand>
</feature>
<keyword evidence="3 6" id="KW-0489">Methyltransferase</keyword>
<dbReference type="Proteomes" id="UP000256329">
    <property type="component" value="Unassembled WGS sequence"/>
</dbReference>
<dbReference type="EMBL" id="QSLN01000019">
    <property type="protein sequence ID" value="RDV81284.1"/>
    <property type="molecule type" value="Genomic_DNA"/>
</dbReference>
<keyword evidence="8" id="KW-1185">Reference proteome</keyword>
<dbReference type="InterPro" id="IPR029063">
    <property type="entry name" value="SAM-dependent_MTases_sf"/>
</dbReference>
<dbReference type="GO" id="GO:0016279">
    <property type="term" value="F:protein-lysine N-methyltransferase activity"/>
    <property type="evidence" value="ECO:0007669"/>
    <property type="project" value="RHEA"/>
</dbReference>
<evidence type="ECO:0000313" key="7">
    <source>
        <dbReference type="EMBL" id="RDV81284.1"/>
    </source>
</evidence>
<dbReference type="Pfam" id="PF06325">
    <property type="entry name" value="PrmA"/>
    <property type="match status" value="1"/>
</dbReference>
<dbReference type="HAMAP" id="MF_00735">
    <property type="entry name" value="Methyltr_PrmA"/>
    <property type="match status" value="1"/>
</dbReference>
<organism evidence="7 8">
    <name type="scientific">Ammonifex thiophilus</name>
    <dbReference type="NCBI Taxonomy" id="444093"/>
    <lineage>
        <taxon>Bacteria</taxon>
        <taxon>Bacillati</taxon>
        <taxon>Bacillota</taxon>
        <taxon>Clostridia</taxon>
        <taxon>Thermoanaerobacterales</taxon>
        <taxon>Thermoanaerobacteraceae</taxon>
        <taxon>Ammonifex</taxon>
    </lineage>
</organism>